<dbReference type="AlphaFoldDB" id="A0A4R6MA07"/>
<keyword evidence="2" id="KW-1185">Reference proteome</keyword>
<dbReference type="GO" id="GO:0016491">
    <property type="term" value="F:oxidoreductase activity"/>
    <property type="evidence" value="ECO:0007669"/>
    <property type="project" value="InterPro"/>
</dbReference>
<evidence type="ECO:0000313" key="2">
    <source>
        <dbReference type="Proteomes" id="UP000294656"/>
    </source>
</evidence>
<dbReference type="Proteomes" id="UP000294656">
    <property type="component" value="Unassembled WGS sequence"/>
</dbReference>
<protein>
    <submittedName>
        <fullName evidence="1">Delta-1-pyrroline-5-carboxylate dehydrogenase</fullName>
    </submittedName>
</protein>
<sequence length="229" mass="24439">MSIVQPIQINVALEVFEHWDSLGVEARANLLTRSARLLSENQASMATWQIDNAMRQISEPHTMPGPTGESNELSTRGRGVFLCTATDTTSEQVKVGLVGQVYAALIAGNTVITVGVEGQKLMDSLASVLPEHIVQNVADSAQDSIIAADHLAGVAAICDQNTAQDLNQKLSMKSGLISQLCEETDWQNLSTIAAPHYVLRFVTEQTVSTNTTAIGGNASLLALGSHEDQ</sequence>
<dbReference type="InterPro" id="IPR016161">
    <property type="entry name" value="Ald_DH/histidinol_DH"/>
</dbReference>
<proteinExistence type="predicted"/>
<dbReference type="EMBL" id="SNXC01000012">
    <property type="protein sequence ID" value="TDO97480.1"/>
    <property type="molecule type" value="Genomic_DNA"/>
</dbReference>
<dbReference type="RefSeq" id="WP_133504052.1">
    <property type="nucleotide sequence ID" value="NZ_SNXC01000012.1"/>
</dbReference>
<dbReference type="OrthoDB" id="6659650at2"/>
<organism evidence="1 2">
    <name type="scientific">Marinomonas balearica</name>
    <dbReference type="NCBI Taxonomy" id="491947"/>
    <lineage>
        <taxon>Bacteria</taxon>
        <taxon>Pseudomonadati</taxon>
        <taxon>Pseudomonadota</taxon>
        <taxon>Gammaproteobacteria</taxon>
        <taxon>Oceanospirillales</taxon>
        <taxon>Oceanospirillaceae</taxon>
        <taxon>Marinomonas</taxon>
    </lineage>
</organism>
<comment type="caution">
    <text evidence="1">The sequence shown here is derived from an EMBL/GenBank/DDBJ whole genome shotgun (WGS) entry which is preliminary data.</text>
</comment>
<gene>
    <name evidence="1" type="ORF">DFP79_2301</name>
</gene>
<accession>A0A4R6MA07</accession>
<evidence type="ECO:0000313" key="1">
    <source>
        <dbReference type="EMBL" id="TDO97480.1"/>
    </source>
</evidence>
<reference evidence="1 2" key="1">
    <citation type="submission" date="2019-03" db="EMBL/GenBank/DDBJ databases">
        <title>Genomic Encyclopedia of Type Strains, Phase III (KMG-III): the genomes of soil and plant-associated and newly described type strains.</title>
        <authorList>
            <person name="Whitman W."/>
        </authorList>
    </citation>
    <scope>NUCLEOTIDE SEQUENCE [LARGE SCALE GENOMIC DNA]</scope>
    <source>
        <strain evidence="1 2">CECT 7378</strain>
    </source>
</reference>
<name>A0A4R6MA07_9GAMM</name>
<dbReference type="SUPFAM" id="SSF53720">
    <property type="entry name" value="ALDH-like"/>
    <property type="match status" value="1"/>
</dbReference>